<reference evidence="2" key="2">
    <citation type="submission" date="2020-08" db="EMBL/GenBank/DDBJ databases">
        <title>Plant Genome Project.</title>
        <authorList>
            <person name="Zhang R.-G."/>
        </authorList>
    </citation>
    <scope>NUCLEOTIDE SEQUENCE</scope>
    <source>
        <strain evidence="2">Huo1</strain>
        <tissue evidence="2">Leaf</tissue>
    </source>
</reference>
<evidence type="ECO:0000313" key="2">
    <source>
        <dbReference type="EMBL" id="KAG6409460.1"/>
    </source>
</evidence>
<keyword evidence="3" id="KW-1185">Reference proteome</keyword>
<accession>A0A8X8XC23</accession>
<gene>
    <name evidence="2" type="ORF">SASPL_127499</name>
</gene>
<evidence type="ECO:0008006" key="4">
    <source>
        <dbReference type="Google" id="ProtNLM"/>
    </source>
</evidence>
<comment type="caution">
    <text evidence="2">The sequence shown here is derived from an EMBL/GenBank/DDBJ whole genome shotgun (WGS) entry which is preliminary data.</text>
</comment>
<evidence type="ECO:0000256" key="1">
    <source>
        <dbReference type="SAM" id="SignalP"/>
    </source>
</evidence>
<sequence>MRRPILGGLLLILSLSLTITGFRHAAAVEETMVPVAEIMMGRRKLGGFQTCPLDSALSLPRLAIALDAISRKKAKLETVWKWHWD</sequence>
<evidence type="ECO:0000313" key="3">
    <source>
        <dbReference type="Proteomes" id="UP000298416"/>
    </source>
</evidence>
<proteinExistence type="predicted"/>
<dbReference type="AlphaFoldDB" id="A0A8X8XC23"/>
<name>A0A8X8XC23_SALSN</name>
<dbReference type="EMBL" id="PNBA02000010">
    <property type="protein sequence ID" value="KAG6409460.1"/>
    <property type="molecule type" value="Genomic_DNA"/>
</dbReference>
<dbReference type="Proteomes" id="UP000298416">
    <property type="component" value="Unassembled WGS sequence"/>
</dbReference>
<keyword evidence="1" id="KW-0732">Signal</keyword>
<protein>
    <recommendedName>
        <fullName evidence="4">Dirigent protein</fullName>
    </recommendedName>
</protein>
<feature type="signal peptide" evidence="1">
    <location>
        <begin position="1"/>
        <end position="27"/>
    </location>
</feature>
<feature type="chain" id="PRO_5036480548" description="Dirigent protein" evidence="1">
    <location>
        <begin position="28"/>
        <end position="85"/>
    </location>
</feature>
<reference evidence="2" key="1">
    <citation type="submission" date="2018-01" db="EMBL/GenBank/DDBJ databases">
        <authorList>
            <person name="Mao J.F."/>
        </authorList>
    </citation>
    <scope>NUCLEOTIDE SEQUENCE</scope>
    <source>
        <strain evidence="2">Huo1</strain>
        <tissue evidence="2">Leaf</tissue>
    </source>
</reference>
<organism evidence="2">
    <name type="scientific">Salvia splendens</name>
    <name type="common">Scarlet sage</name>
    <dbReference type="NCBI Taxonomy" id="180675"/>
    <lineage>
        <taxon>Eukaryota</taxon>
        <taxon>Viridiplantae</taxon>
        <taxon>Streptophyta</taxon>
        <taxon>Embryophyta</taxon>
        <taxon>Tracheophyta</taxon>
        <taxon>Spermatophyta</taxon>
        <taxon>Magnoliopsida</taxon>
        <taxon>eudicotyledons</taxon>
        <taxon>Gunneridae</taxon>
        <taxon>Pentapetalae</taxon>
        <taxon>asterids</taxon>
        <taxon>lamiids</taxon>
        <taxon>Lamiales</taxon>
        <taxon>Lamiaceae</taxon>
        <taxon>Nepetoideae</taxon>
        <taxon>Mentheae</taxon>
        <taxon>Salviinae</taxon>
        <taxon>Salvia</taxon>
        <taxon>Salvia subgen. Calosphace</taxon>
        <taxon>core Calosphace</taxon>
    </lineage>
</organism>